<dbReference type="GO" id="GO:0016020">
    <property type="term" value="C:membrane"/>
    <property type="evidence" value="ECO:0007669"/>
    <property type="project" value="UniProtKB-SubCell"/>
</dbReference>
<evidence type="ECO:0000256" key="4">
    <source>
        <dbReference type="ARBA" id="ARBA00023136"/>
    </source>
</evidence>
<feature type="transmembrane region" description="Helical" evidence="5">
    <location>
        <begin position="296"/>
        <end position="313"/>
    </location>
</feature>
<dbReference type="GeneID" id="14911089"/>
<feature type="transmembrane region" description="Helical" evidence="5">
    <location>
        <begin position="320"/>
        <end position="343"/>
    </location>
</feature>
<feature type="transmembrane region" description="Helical" evidence="5">
    <location>
        <begin position="65"/>
        <end position="84"/>
    </location>
</feature>
<dbReference type="EMBL" id="GL983042">
    <property type="protein sequence ID" value="EGR34910.1"/>
    <property type="molecule type" value="Genomic_DNA"/>
</dbReference>
<evidence type="ECO:0000256" key="2">
    <source>
        <dbReference type="ARBA" id="ARBA00022692"/>
    </source>
</evidence>
<comment type="subcellular location">
    <subcellularLocation>
        <location evidence="1">Membrane</location>
        <topology evidence="1">Multi-pass membrane protein</topology>
    </subcellularLocation>
</comment>
<dbReference type="OMA" id="MAQAMNS"/>
<dbReference type="RefSeq" id="XP_004040214.1">
    <property type="nucleotide sequence ID" value="XM_004040166.1"/>
</dbReference>
<dbReference type="eggNOG" id="KOG3098">
    <property type="taxonomic scope" value="Eukaryota"/>
</dbReference>
<dbReference type="InterPro" id="IPR036259">
    <property type="entry name" value="MFS_trans_sf"/>
</dbReference>
<gene>
    <name evidence="6" type="ORF">IMG5_001390</name>
</gene>
<evidence type="ECO:0000313" key="7">
    <source>
        <dbReference type="Proteomes" id="UP000008983"/>
    </source>
</evidence>
<dbReference type="PANTHER" id="PTHR23294">
    <property type="entry name" value="ET TRANSLATION PRODUCT-RELATED"/>
    <property type="match status" value="1"/>
</dbReference>
<feature type="transmembrane region" description="Helical" evidence="5">
    <location>
        <begin position="349"/>
        <end position="371"/>
    </location>
</feature>
<dbReference type="Proteomes" id="UP000008983">
    <property type="component" value="Unassembled WGS sequence"/>
</dbReference>
<protein>
    <submittedName>
        <fullName evidence="6">Major facilitator superfamily protein, putative</fullName>
        <ecNumber evidence="6">1.6.5.3</ecNumber>
    </submittedName>
</protein>
<organism evidence="6 7">
    <name type="scientific">Ichthyophthirius multifiliis</name>
    <name type="common">White spot disease agent</name>
    <name type="synonym">Ich</name>
    <dbReference type="NCBI Taxonomy" id="5932"/>
    <lineage>
        <taxon>Eukaryota</taxon>
        <taxon>Sar</taxon>
        <taxon>Alveolata</taxon>
        <taxon>Ciliophora</taxon>
        <taxon>Intramacronucleata</taxon>
        <taxon>Oligohymenophorea</taxon>
        <taxon>Hymenostomatida</taxon>
        <taxon>Ophryoglenina</taxon>
        <taxon>Ichthyophthirius</taxon>
    </lineage>
</organism>
<sequence>MKFSNEQLEINIKQIFEIENNNLQKQNPKKLIKRLSIIFLILFSAFISAQNLIGTLYASMNYNNLGLLSTLFIYFFFAIACVFANFYVSKYTYLQVFFYSSIPYTLFVSSGIWVCLCSELQNQGLCSDQIVYFIVLICASLTGIAASTLWVNQQSSYVNSILQNYPNQIGGLSGIFWIIFSFSSLISPILSSITLYLVGNLGMFIVLTLVSGYSCYMFNYIPIQENLNSNLQTKQNIDYKEQFSEIFQIIKSQKLRPYFYFLYYQGIPLAIYSGYIEIIVRKTLNNQNNINNEISNILIALGVSSIIGGYISGKNNRQNFVMIFLKFFFQFIILLIFICMYFENYYLSFFIMFLLGFFQCSVNNTLQVIGVQEFQGQDQYFSVANIVLSVVFFIFQLIFIILKQYNPYFYLLFIQIVQILIILH</sequence>
<feature type="transmembrane region" description="Helical" evidence="5">
    <location>
        <begin position="172"/>
        <end position="195"/>
    </location>
</feature>
<evidence type="ECO:0000256" key="5">
    <source>
        <dbReference type="SAM" id="Phobius"/>
    </source>
</evidence>
<dbReference type="InterPro" id="IPR051617">
    <property type="entry name" value="UNC-93-like_regulator"/>
</dbReference>
<dbReference type="AlphaFoldDB" id="G0QIT1"/>
<feature type="transmembrane region" description="Helical" evidence="5">
    <location>
        <begin position="258"/>
        <end position="276"/>
    </location>
</feature>
<proteinExistence type="predicted"/>
<dbReference type="GO" id="GO:0016491">
    <property type="term" value="F:oxidoreductase activity"/>
    <property type="evidence" value="ECO:0007669"/>
    <property type="project" value="UniProtKB-KW"/>
</dbReference>
<accession>G0QIT1</accession>
<dbReference type="OrthoDB" id="289546at2759"/>
<dbReference type="SUPFAM" id="SSF103473">
    <property type="entry name" value="MFS general substrate transporter"/>
    <property type="match status" value="1"/>
</dbReference>
<keyword evidence="7" id="KW-1185">Reference proteome</keyword>
<keyword evidence="3 5" id="KW-1133">Transmembrane helix</keyword>
<dbReference type="STRING" id="857967.G0QIT1"/>
<feature type="transmembrane region" description="Helical" evidence="5">
    <location>
        <begin position="96"/>
        <end position="114"/>
    </location>
</feature>
<feature type="transmembrane region" description="Helical" evidence="5">
    <location>
        <begin position="201"/>
        <end position="221"/>
    </location>
</feature>
<feature type="transmembrane region" description="Helical" evidence="5">
    <location>
        <begin position="408"/>
        <end position="423"/>
    </location>
</feature>
<dbReference type="InParanoid" id="G0QIT1"/>
<keyword evidence="6" id="KW-0560">Oxidoreductase</keyword>
<reference evidence="6 7" key="1">
    <citation type="submission" date="2011-07" db="EMBL/GenBank/DDBJ databases">
        <authorList>
            <person name="Coyne R."/>
            <person name="Brami D."/>
            <person name="Johnson J."/>
            <person name="Hostetler J."/>
            <person name="Hannick L."/>
            <person name="Clark T."/>
            <person name="Cassidy-Hanley D."/>
            <person name="Inman J."/>
        </authorList>
    </citation>
    <scope>NUCLEOTIDE SEQUENCE [LARGE SCALE GENOMIC DNA]</scope>
    <source>
        <strain evidence="6 7">G5</strain>
    </source>
</reference>
<keyword evidence="4 5" id="KW-0472">Membrane</keyword>
<keyword evidence="2 5" id="KW-0812">Transmembrane</keyword>
<feature type="transmembrane region" description="Helical" evidence="5">
    <location>
        <begin position="130"/>
        <end position="151"/>
    </location>
</feature>
<evidence type="ECO:0000256" key="1">
    <source>
        <dbReference type="ARBA" id="ARBA00004141"/>
    </source>
</evidence>
<feature type="transmembrane region" description="Helical" evidence="5">
    <location>
        <begin position="35"/>
        <end position="53"/>
    </location>
</feature>
<dbReference type="EC" id="1.6.5.3" evidence="6"/>
<dbReference type="PANTHER" id="PTHR23294:SF0">
    <property type="entry name" value="UNC93-LIKE PROTEIN MFSD11"/>
    <property type="match status" value="1"/>
</dbReference>
<evidence type="ECO:0000313" key="6">
    <source>
        <dbReference type="EMBL" id="EGR34910.1"/>
    </source>
</evidence>
<feature type="transmembrane region" description="Helical" evidence="5">
    <location>
        <begin position="383"/>
        <end position="402"/>
    </location>
</feature>
<name>G0QIT1_ICHMU</name>
<evidence type="ECO:0000256" key="3">
    <source>
        <dbReference type="ARBA" id="ARBA00022989"/>
    </source>
</evidence>